<dbReference type="Pfam" id="PF00078">
    <property type="entry name" value="RVT_1"/>
    <property type="match status" value="1"/>
</dbReference>
<organism evidence="2 3">
    <name type="scientific">Limosa lapponica baueri</name>
    <dbReference type="NCBI Taxonomy" id="1758121"/>
    <lineage>
        <taxon>Eukaryota</taxon>
        <taxon>Metazoa</taxon>
        <taxon>Chordata</taxon>
        <taxon>Craniata</taxon>
        <taxon>Vertebrata</taxon>
        <taxon>Euteleostomi</taxon>
        <taxon>Archelosauria</taxon>
        <taxon>Archosauria</taxon>
        <taxon>Dinosauria</taxon>
        <taxon>Saurischia</taxon>
        <taxon>Theropoda</taxon>
        <taxon>Coelurosauria</taxon>
        <taxon>Aves</taxon>
        <taxon>Neognathae</taxon>
        <taxon>Neoaves</taxon>
        <taxon>Charadriiformes</taxon>
        <taxon>Scolopacidae</taxon>
        <taxon>Limosa</taxon>
    </lineage>
</organism>
<evidence type="ECO:0000259" key="1">
    <source>
        <dbReference type="Pfam" id="PF00078"/>
    </source>
</evidence>
<name>A0A2I0U8I3_LIMLA</name>
<dbReference type="PANTHER" id="PTHR33332">
    <property type="entry name" value="REVERSE TRANSCRIPTASE DOMAIN-CONTAINING PROTEIN"/>
    <property type="match status" value="1"/>
</dbReference>
<proteinExistence type="predicted"/>
<accession>A0A2I0U8I3</accession>
<reference evidence="3" key="2">
    <citation type="submission" date="2017-12" db="EMBL/GenBank/DDBJ databases">
        <title>Genome sequence of the Bar-tailed Godwit (Limosa lapponica baueri).</title>
        <authorList>
            <person name="Lima N.C.B."/>
            <person name="Parody-Merino A.M."/>
            <person name="Battley P.F."/>
            <person name="Fidler A.E."/>
            <person name="Prosdocimi F."/>
        </authorList>
    </citation>
    <scope>NUCLEOTIDE SEQUENCE [LARGE SCALE GENOMIC DNA]</scope>
</reference>
<dbReference type="EMBL" id="KZ506003">
    <property type="protein sequence ID" value="PKU42342.1"/>
    <property type="molecule type" value="Genomic_DNA"/>
</dbReference>
<gene>
    <name evidence="2" type="ORF">llap_7361</name>
</gene>
<keyword evidence="3" id="KW-1185">Reference proteome</keyword>
<dbReference type="InterPro" id="IPR000477">
    <property type="entry name" value="RT_dom"/>
</dbReference>
<evidence type="ECO:0000313" key="2">
    <source>
        <dbReference type="EMBL" id="PKU42342.1"/>
    </source>
</evidence>
<sequence>MRGSAMACSGSVRAGWNRLELAVSSTGQPRPLLTEATPHLLPPPPSAANTLPLMPPNAYTKDEEYSMFCHKLYYNFERVVVNGLLSKRRSVTSGVPQGFILGPVLVNIFINETYSGIVCTLSKFVDDNKLSGVVDMPKGQDAIQRDLDKLNKWARVNFMRFNKAKCRVLHLGWGNPRYQYRLADEGTESSPAGKNLGVLMDEKLDMSQQCARAAQKANRILGCIKRRMASRLREVILPLYSALVRLEYCIQLWSPQHREELLEQVQRRATKMIRGLEHLSYEDRLRFFSLEKRRL</sequence>
<reference evidence="3" key="1">
    <citation type="submission" date="2017-11" db="EMBL/GenBank/DDBJ databases">
        <authorList>
            <person name="Lima N.C."/>
            <person name="Parody-Merino A.M."/>
            <person name="Battley P.F."/>
            <person name="Fidler A.E."/>
            <person name="Prosdocimi F."/>
        </authorList>
    </citation>
    <scope>NUCLEOTIDE SEQUENCE [LARGE SCALE GENOMIC DNA]</scope>
</reference>
<dbReference type="AlphaFoldDB" id="A0A2I0U8I3"/>
<feature type="domain" description="Reverse transcriptase" evidence="1">
    <location>
        <begin position="69"/>
        <end position="189"/>
    </location>
</feature>
<dbReference type="OrthoDB" id="416454at2759"/>
<protein>
    <recommendedName>
        <fullName evidence="1">Reverse transcriptase domain-containing protein</fullName>
    </recommendedName>
</protein>
<dbReference type="Proteomes" id="UP000233556">
    <property type="component" value="Unassembled WGS sequence"/>
</dbReference>
<evidence type="ECO:0000313" key="3">
    <source>
        <dbReference type="Proteomes" id="UP000233556"/>
    </source>
</evidence>